<feature type="transmembrane region" description="Helical" evidence="10">
    <location>
        <begin position="1236"/>
        <end position="1257"/>
    </location>
</feature>
<keyword evidence="8 10" id="KW-0472">Membrane</keyword>
<evidence type="ECO:0000256" key="8">
    <source>
        <dbReference type="ARBA" id="ARBA00023136"/>
    </source>
</evidence>
<evidence type="ECO:0000256" key="7">
    <source>
        <dbReference type="ARBA" id="ARBA00022989"/>
    </source>
</evidence>
<dbReference type="GO" id="GO:0016020">
    <property type="term" value="C:membrane"/>
    <property type="evidence" value="ECO:0007669"/>
    <property type="project" value="UniProtKB-SubCell"/>
</dbReference>
<dbReference type="Pfam" id="PF00005">
    <property type="entry name" value="ABC_tran"/>
    <property type="match status" value="2"/>
</dbReference>
<gene>
    <name evidence="13" type="ORF">OBBRIDRAFT_796585</name>
</gene>
<feature type="transmembrane region" description="Helical" evidence="10">
    <location>
        <begin position="1209"/>
        <end position="1230"/>
    </location>
</feature>
<dbReference type="CDD" id="cd18596">
    <property type="entry name" value="ABC_6TM_VMR1_D1_like"/>
    <property type="match status" value="1"/>
</dbReference>
<evidence type="ECO:0000256" key="9">
    <source>
        <dbReference type="SAM" id="MobiDB-lite"/>
    </source>
</evidence>
<feature type="transmembrane region" description="Helical" evidence="10">
    <location>
        <begin position="139"/>
        <end position="157"/>
    </location>
</feature>
<evidence type="ECO:0000256" key="6">
    <source>
        <dbReference type="ARBA" id="ARBA00022840"/>
    </source>
</evidence>
<dbReference type="SUPFAM" id="SSF52540">
    <property type="entry name" value="P-loop containing nucleoside triphosphate hydrolases"/>
    <property type="match status" value="2"/>
</dbReference>
<dbReference type="PROSITE" id="PS50893">
    <property type="entry name" value="ABC_TRANSPORTER_2"/>
    <property type="match status" value="2"/>
</dbReference>
<feature type="transmembrane region" description="Helical" evidence="10">
    <location>
        <begin position="980"/>
        <end position="1004"/>
    </location>
</feature>
<dbReference type="FunFam" id="1.20.1560.10:FF:000013">
    <property type="entry name" value="ABC transporter C family member 2"/>
    <property type="match status" value="1"/>
</dbReference>
<accession>A0A8E2APK1</accession>
<feature type="transmembrane region" description="Helical" evidence="10">
    <location>
        <begin position="330"/>
        <end position="352"/>
    </location>
</feature>
<feature type="transmembrane region" description="Helical" evidence="10">
    <location>
        <begin position="497"/>
        <end position="518"/>
    </location>
</feature>
<keyword evidence="7 10" id="KW-1133">Transmembrane helix</keyword>
<reference evidence="13 14" key="1">
    <citation type="submission" date="2016-07" db="EMBL/GenBank/DDBJ databases">
        <title>Draft genome of the white-rot fungus Obba rivulosa 3A-2.</title>
        <authorList>
            <consortium name="DOE Joint Genome Institute"/>
            <person name="Miettinen O."/>
            <person name="Riley R."/>
            <person name="Acob R."/>
            <person name="Barry K."/>
            <person name="Cullen D."/>
            <person name="De Vries R."/>
            <person name="Hainaut M."/>
            <person name="Hatakka A."/>
            <person name="Henrissat B."/>
            <person name="Hilden K."/>
            <person name="Kuo R."/>
            <person name="Labutti K."/>
            <person name="Lipzen A."/>
            <person name="Makela M.R."/>
            <person name="Sandor L."/>
            <person name="Spatafora J.W."/>
            <person name="Grigoriev I.V."/>
            <person name="Hibbett D.S."/>
        </authorList>
    </citation>
    <scope>NUCLEOTIDE SEQUENCE [LARGE SCALE GENOMIC DNA]</scope>
    <source>
        <strain evidence="13 14">3A-2</strain>
    </source>
</reference>
<keyword evidence="4" id="KW-0677">Repeat</keyword>
<sequence length="1556" mass="171925">MLDENVIWGEKGIWQSSLVVSGCVAAVSALLFLLQSVLHSTYVKADVSRDNADLSCIQRHIERVSGSVIFAFRCARLFCCIALLVLSVTGAASPPGIQHARLDFQIGNFWLDLSLCGVYTYTVLLSLVSVLASQPFSKLACVHLAIVLAATWGIYVYRDIWPLATFTLDPIDAAEGWLLWTKFALLSVAGVLIPLAAPRQYIPLDSENPREPNPEQTASILSMALYSFMDPVIVKAHRAPHLKLDELPPIADYDMTEPLIKKSYPCLDPFELKKDRHIFWGLLSVFYKEYMLLTVMLLVRVPTSLASPVGINRLLRYLETGGEDAIVRPWVWISWLFFGPVIGSITAEWYMFLGTRITVRAQAIITSLVFDHALRIRVKAGSDNSAVTASGISAPTALDTSSFLDSSTASHSSPDSEEDTIHPKSIDSSTINKQISEADCEGSSTSETSQSLVGRLNTLVTIDVDKITRARDFVMLLVMVPLQAVLSLWFLYSVLGWSSFVGFATMLTLAPLPGYIASRTRRIQAEKMKKTDARVQAVTETMNVIRMIKLFGWERRTADQIAGKRQEELIWLKKYNLMSLSINIMTFMIPLVTMLVTFSMYTLVMKQALTASTIFSSMAAFDLLREILNHVTFMTPWIIQGKVSLDRLQDFLQKTEVLDRFASGNIEPTAPVEVAPEVIGIKEARFTWANDNDGASTPGCQRRKFSLRIEDELIFKRGHINLILGPTGSGKTSILMALLGEMHYIPLSHKSFVNLPRDKGVAYAAQETWVQNDTIRENILFGSPFDEERYNKVIMQCALKRDLSLFDAGDQAEVGERGLTLSGGQKARITLARAIYSSAEILLLDDVLAALDVHTARWIMDKCLKGDLVRGRTIILVTHNVTLTSLTADFVVSLGTDGRIASVGSLDVALAKNIKLLEETQHEDQYSNTAVRDIDELILDAPTRVSEDGKLVVEEEVAEGHVGWAAMKLYGTALGGSRPLLFWLGSAGGVFLSNLMAAGQIWFLGYWGRQYEIHDDPREVHVGFYARIYSLLLLVLAATFCFSWSTWIIGSFRASKKIHQELITSILGTTMRWLDQTPVSRVITRCTQDIDAIDSTLMEYVFWFMEETLDMLVRFCAVIAYSPIFSIPGAIIAGVGALCGQIYMKAQLCVKREMSNAKAPVLGHFGAATAGLTSIRAYGAQEAFRQASMRHIDRYTRAAVQFNNLNRWVIVRLDTLGGIFATSLAVYLIYGTNTPASSVGFSLNMAVSFAAMILVWIRILNTLELSGSSLERIQQYREIEHEPQPTLAGVPPAYWPSSGGLKVDRLSARYSADGPRILHEISFEVRSGERVGIVGRTGSGKSSLTLALLRCIITEGKVYYDGIPTDSVNLEALRSHITIIPQVPEMLSGTLRQNLDPFEQDTDAVLNDALRAAGLFSLQSETDDGRITLDTQIANGGSNLSVGQRQILALARAVVQQSKLLILDEATSAIDYATDAVIQRSLRSGLGKDVTVLTVAHRLQTIMDSDRILVLDAGRVVEFDTPSELLKMGEGILRALVEESGDKETLYKMAQEASAT</sequence>
<dbReference type="GO" id="GO:0140359">
    <property type="term" value="F:ABC-type transporter activity"/>
    <property type="evidence" value="ECO:0007669"/>
    <property type="project" value="InterPro"/>
</dbReference>
<dbReference type="Proteomes" id="UP000250043">
    <property type="component" value="Unassembled WGS sequence"/>
</dbReference>
<dbReference type="Gene3D" id="1.20.1560.10">
    <property type="entry name" value="ABC transporter type 1, transmembrane domain"/>
    <property type="match status" value="2"/>
</dbReference>
<evidence type="ECO:0000256" key="2">
    <source>
        <dbReference type="ARBA" id="ARBA00022448"/>
    </source>
</evidence>
<dbReference type="CDD" id="cd03250">
    <property type="entry name" value="ABCC_MRP_domain1"/>
    <property type="match status" value="1"/>
</dbReference>
<dbReference type="GO" id="GO:0016887">
    <property type="term" value="F:ATP hydrolysis activity"/>
    <property type="evidence" value="ECO:0007669"/>
    <property type="project" value="InterPro"/>
</dbReference>
<dbReference type="InterPro" id="IPR011527">
    <property type="entry name" value="ABC1_TM_dom"/>
</dbReference>
<keyword evidence="5" id="KW-0547">Nucleotide-binding</keyword>
<evidence type="ECO:0000313" key="13">
    <source>
        <dbReference type="EMBL" id="OCH87049.1"/>
    </source>
</evidence>
<dbReference type="InterPro" id="IPR036640">
    <property type="entry name" value="ABC1_TM_sf"/>
</dbReference>
<feature type="region of interest" description="Disordered" evidence="9">
    <location>
        <begin position="403"/>
        <end position="424"/>
    </location>
</feature>
<evidence type="ECO:0008006" key="15">
    <source>
        <dbReference type="Google" id="ProtNLM"/>
    </source>
</evidence>
<evidence type="ECO:0000313" key="14">
    <source>
        <dbReference type="Proteomes" id="UP000250043"/>
    </source>
</evidence>
<feature type="transmembrane region" description="Helical" evidence="10">
    <location>
        <begin position="177"/>
        <end position="197"/>
    </location>
</feature>
<evidence type="ECO:0000256" key="3">
    <source>
        <dbReference type="ARBA" id="ARBA00022692"/>
    </source>
</evidence>
<feature type="domain" description="ABC transmembrane type-1" evidence="12">
    <location>
        <begin position="984"/>
        <end position="1265"/>
    </location>
</feature>
<dbReference type="InterPro" id="IPR003439">
    <property type="entry name" value="ABC_transporter-like_ATP-bd"/>
</dbReference>
<evidence type="ECO:0000256" key="4">
    <source>
        <dbReference type="ARBA" id="ARBA00022737"/>
    </source>
</evidence>
<feature type="transmembrane region" description="Helical" evidence="10">
    <location>
        <begin position="473"/>
        <end position="491"/>
    </location>
</feature>
<dbReference type="Pfam" id="PF00664">
    <property type="entry name" value="ABC_membrane"/>
    <property type="match status" value="2"/>
</dbReference>
<feature type="domain" description="ABC transmembrane type-1" evidence="12">
    <location>
        <begin position="292"/>
        <end position="636"/>
    </location>
</feature>
<feature type="transmembrane region" description="Helical" evidence="10">
    <location>
        <begin position="278"/>
        <end position="299"/>
    </location>
</feature>
<dbReference type="Gene3D" id="3.40.50.300">
    <property type="entry name" value="P-loop containing nucleotide triphosphate hydrolases"/>
    <property type="match status" value="2"/>
</dbReference>
<protein>
    <recommendedName>
        <fullName evidence="15">P-loop containing nucleoside triphosphate hydrolase protein</fullName>
    </recommendedName>
</protein>
<name>A0A8E2APK1_9APHY</name>
<keyword evidence="3 10" id="KW-0812">Transmembrane</keyword>
<dbReference type="InterPro" id="IPR027417">
    <property type="entry name" value="P-loop_NTPase"/>
</dbReference>
<feature type="transmembrane region" description="Helical" evidence="10">
    <location>
        <begin position="68"/>
        <end position="89"/>
    </location>
</feature>
<dbReference type="OrthoDB" id="6500128at2759"/>
<feature type="transmembrane region" description="Helical" evidence="10">
    <location>
        <begin position="109"/>
        <end position="132"/>
    </location>
</feature>
<dbReference type="SMART" id="SM00382">
    <property type="entry name" value="AAA"/>
    <property type="match status" value="2"/>
</dbReference>
<comment type="subcellular location">
    <subcellularLocation>
        <location evidence="1">Membrane</location>
        <topology evidence="1">Multi-pass membrane protein</topology>
    </subcellularLocation>
</comment>
<keyword evidence="14" id="KW-1185">Reference proteome</keyword>
<dbReference type="PANTHER" id="PTHR24223">
    <property type="entry name" value="ATP-BINDING CASSETTE SUB-FAMILY C"/>
    <property type="match status" value="1"/>
</dbReference>
<dbReference type="CDD" id="cd03244">
    <property type="entry name" value="ABCC_MRP_domain2"/>
    <property type="match status" value="1"/>
</dbReference>
<keyword evidence="6" id="KW-0067">ATP-binding</keyword>
<feature type="transmembrane region" description="Helical" evidence="10">
    <location>
        <begin position="12"/>
        <end position="34"/>
    </location>
</feature>
<dbReference type="SUPFAM" id="SSF90123">
    <property type="entry name" value="ABC transporter transmembrane region"/>
    <property type="match status" value="2"/>
</dbReference>
<dbReference type="CDD" id="cd18604">
    <property type="entry name" value="ABC_6TM_VMR1_D2_like"/>
    <property type="match status" value="1"/>
</dbReference>
<dbReference type="GO" id="GO:0005524">
    <property type="term" value="F:ATP binding"/>
    <property type="evidence" value="ECO:0007669"/>
    <property type="project" value="UniProtKB-KW"/>
</dbReference>
<organism evidence="13 14">
    <name type="scientific">Obba rivulosa</name>
    <dbReference type="NCBI Taxonomy" id="1052685"/>
    <lineage>
        <taxon>Eukaryota</taxon>
        <taxon>Fungi</taxon>
        <taxon>Dikarya</taxon>
        <taxon>Basidiomycota</taxon>
        <taxon>Agaricomycotina</taxon>
        <taxon>Agaricomycetes</taxon>
        <taxon>Polyporales</taxon>
        <taxon>Gelatoporiaceae</taxon>
        <taxon>Obba</taxon>
    </lineage>
</organism>
<evidence type="ECO:0000259" key="11">
    <source>
        <dbReference type="PROSITE" id="PS50893"/>
    </source>
</evidence>
<evidence type="ECO:0000256" key="10">
    <source>
        <dbReference type="SAM" id="Phobius"/>
    </source>
</evidence>
<evidence type="ECO:0000256" key="5">
    <source>
        <dbReference type="ARBA" id="ARBA00022741"/>
    </source>
</evidence>
<feature type="transmembrane region" description="Helical" evidence="10">
    <location>
        <begin position="580"/>
        <end position="601"/>
    </location>
</feature>
<feature type="domain" description="ABC transporter" evidence="11">
    <location>
        <begin position="681"/>
        <end position="922"/>
    </location>
</feature>
<dbReference type="PROSITE" id="PS00211">
    <property type="entry name" value="ABC_TRANSPORTER_1"/>
    <property type="match status" value="1"/>
</dbReference>
<keyword evidence="2" id="KW-0813">Transport</keyword>
<evidence type="ECO:0000256" key="1">
    <source>
        <dbReference type="ARBA" id="ARBA00004141"/>
    </source>
</evidence>
<dbReference type="InterPro" id="IPR017871">
    <property type="entry name" value="ABC_transporter-like_CS"/>
</dbReference>
<dbReference type="PROSITE" id="PS50929">
    <property type="entry name" value="ABC_TM1F"/>
    <property type="match status" value="2"/>
</dbReference>
<dbReference type="PANTHER" id="PTHR24223:SF356">
    <property type="entry name" value="ATP-BINDING CASSETTE TRANSPORTER ABC4"/>
    <property type="match status" value="1"/>
</dbReference>
<dbReference type="InterPro" id="IPR003593">
    <property type="entry name" value="AAA+_ATPase"/>
</dbReference>
<proteinExistence type="predicted"/>
<feature type="domain" description="ABC transporter" evidence="11">
    <location>
        <begin position="1301"/>
        <end position="1538"/>
    </location>
</feature>
<dbReference type="EMBL" id="KV722501">
    <property type="protein sequence ID" value="OCH87049.1"/>
    <property type="molecule type" value="Genomic_DNA"/>
</dbReference>
<dbReference type="FunFam" id="3.40.50.300:FF:000838">
    <property type="entry name" value="ABC multidrug transporter (Eurofung)"/>
    <property type="match status" value="1"/>
</dbReference>
<evidence type="ECO:0000259" key="12">
    <source>
        <dbReference type="PROSITE" id="PS50929"/>
    </source>
</evidence>
<dbReference type="InterPro" id="IPR050173">
    <property type="entry name" value="ABC_transporter_C-like"/>
</dbReference>
<feature type="transmembrane region" description="Helical" evidence="10">
    <location>
        <begin position="1024"/>
        <end position="1049"/>
    </location>
</feature>